<dbReference type="PROSITE" id="PS51505">
    <property type="entry name" value="SCA7"/>
    <property type="match status" value="1"/>
</dbReference>
<feature type="compositionally biased region" description="Low complexity" evidence="1">
    <location>
        <begin position="575"/>
        <end position="602"/>
    </location>
</feature>
<feature type="region of interest" description="Disordered" evidence="1">
    <location>
        <begin position="561"/>
        <end position="642"/>
    </location>
</feature>
<feature type="region of interest" description="Disordered" evidence="1">
    <location>
        <begin position="244"/>
        <end position="275"/>
    </location>
</feature>
<keyword evidence="3" id="KW-1185">Reference proteome</keyword>
<reference evidence="4" key="1">
    <citation type="submission" date="2025-08" db="UniProtKB">
        <authorList>
            <consortium name="RefSeq"/>
        </authorList>
    </citation>
    <scope>IDENTIFICATION</scope>
    <source>
        <tissue evidence="4">Gonads</tissue>
    </source>
</reference>
<evidence type="ECO:0000313" key="4">
    <source>
        <dbReference type="RefSeq" id="XP_013414670.1"/>
    </source>
</evidence>
<sequence length="1047" mass="109348">MATLDDSPSLFAGQPWTAWEEKIKSKGEDDSVKPKRVNCDDTETVKLRKEDKPLFGLCPAQDQCYLVVCEKCGQVVKPQALKKHTEQRHGVKLPLAPVRAVTPTAGALKSSTPPPSRNKSPVSANASVSPGPGSKSKSLTSAPSKYGNSSSSGKAAKPPPPSTSKIKQLVALSQIKSDPVVKVEPLDQSVVNQYSPTPEAVTTKTFVDTKPVVTKSLSSPSVSLTKTMLPVTTVPLLSPVTTTTTVTASSSISTPTKTNLIRSNSSSSSAGSGSSKKLVKERKFLPCKDREFDPDRHCGVWIPEIRKQCTRSLTCKTHALSLRRAVQDRSKSFDELLREHRAAKEALLQAKQAAAGMVAAKKSSNSGGSSGIKAEPSRRQSVNSESSLKGSAGSHHAIAATALPLGPKLPTKPSSHRLPNSFLRQNSQSAKEAAPPPEQFQRICSDCEEDGDKVMMEVPYISTHPQPAAVNHFGARIFTNDASGRLQGPGCYVFSRKFDFARAVVRSTLEKHLQPCKTEPPVKKRCVEAKLPKDPQHVSTASKDPYDFNILESTAAGRMAHTGSSSAAGRVVHTGSSSAKSKSNSAANKNSNGHSSHNNNNNKSKDSNITTMRSLGGDGGNSNHSSNQKRKRSGSRDTSVHNMLPASSVAPSAVAASTAPTVPTAGAGQFTHITGGILLNSGGSSVPLAIPAGFSLNLAGANIGNLTMAQSANRQLVKNFVVANIDGSGFANGQLVSFSSNDQLQGGTTITTSPHQQNGIVDGQQQLQHGAKAVIGLNAKKPPPQGVGGGGGFLPRGVPALNSLPASGLANTTVLIDANAPLNAILTPVAVTGGNLIAGAAANPVNTTGVSITSPQQSSPATTPSPNLRAGSVSPPVGSPLPNGIIPSPSAASSKGFTLNHLTASMALSPVGHNSSPSPSSSSVSDTGGGNKGKTSSNPTGRFNINDKTRFNVTYQKSLQQAQQQAALATGAGNKKLNNYQQVYPGLQQHAGQLRGLSGKQKVNPMNLQHLSLPLSSSQQQPLFLSDDHHKQQIQPQMQHSPSGMIS</sequence>
<dbReference type="AlphaFoldDB" id="A0A1S3JW67"/>
<accession>A0A1S3JW67</accession>
<protein>
    <submittedName>
        <fullName evidence="4">Ataxin-7</fullName>
    </submittedName>
</protein>
<dbReference type="GeneID" id="106176716"/>
<feature type="compositionally biased region" description="Low complexity" evidence="1">
    <location>
        <begin position="915"/>
        <end position="925"/>
    </location>
</feature>
<feature type="region of interest" description="Disordered" evidence="1">
    <location>
        <begin position="105"/>
        <end position="164"/>
    </location>
</feature>
<gene>
    <name evidence="4" type="primary">LOC106176716</name>
</gene>
<dbReference type="InterPro" id="IPR013243">
    <property type="entry name" value="SCA7_dom"/>
</dbReference>
<dbReference type="Gene3D" id="6.10.140.1270">
    <property type="match status" value="1"/>
</dbReference>
<feature type="region of interest" description="Disordered" evidence="1">
    <location>
        <begin position="359"/>
        <end position="439"/>
    </location>
</feature>
<evidence type="ECO:0000256" key="1">
    <source>
        <dbReference type="SAM" id="MobiDB-lite"/>
    </source>
</evidence>
<feature type="compositionally biased region" description="Low complexity" evidence="1">
    <location>
        <begin position="359"/>
        <end position="374"/>
    </location>
</feature>
<dbReference type="PANTHER" id="PTHR15117:SF24">
    <property type="entry name" value="SCA7 DOMAIN-CONTAINING PROTEIN"/>
    <property type="match status" value="1"/>
</dbReference>
<organism evidence="3 4">
    <name type="scientific">Lingula anatina</name>
    <name type="common">Brachiopod</name>
    <name type="synonym">Lingula unguis</name>
    <dbReference type="NCBI Taxonomy" id="7574"/>
    <lineage>
        <taxon>Eukaryota</taxon>
        <taxon>Metazoa</taxon>
        <taxon>Spiralia</taxon>
        <taxon>Lophotrochozoa</taxon>
        <taxon>Brachiopoda</taxon>
        <taxon>Linguliformea</taxon>
        <taxon>Lingulata</taxon>
        <taxon>Lingulida</taxon>
        <taxon>Linguloidea</taxon>
        <taxon>Lingulidae</taxon>
        <taxon>Lingula</taxon>
    </lineage>
</organism>
<feature type="compositionally biased region" description="Polar residues" evidence="1">
    <location>
        <begin position="117"/>
        <end position="128"/>
    </location>
</feature>
<feature type="compositionally biased region" description="Low complexity" evidence="1">
    <location>
        <begin position="129"/>
        <end position="156"/>
    </location>
</feature>
<feature type="compositionally biased region" description="Low complexity" evidence="1">
    <location>
        <begin position="244"/>
        <end position="256"/>
    </location>
</feature>
<dbReference type="InterPro" id="IPR052237">
    <property type="entry name" value="Ataxin-7-like_regulator"/>
</dbReference>
<feature type="compositionally biased region" description="Polar residues" evidence="1">
    <location>
        <begin position="379"/>
        <end position="389"/>
    </location>
</feature>
<feature type="domain" description="SCA7" evidence="2">
    <location>
        <begin position="285"/>
        <end position="352"/>
    </location>
</feature>
<feature type="compositionally biased region" description="Low complexity" evidence="1">
    <location>
        <begin position="263"/>
        <end position="275"/>
    </location>
</feature>
<feature type="region of interest" description="Disordered" evidence="1">
    <location>
        <begin position="848"/>
        <end position="889"/>
    </location>
</feature>
<feature type="compositionally biased region" description="Low complexity" evidence="1">
    <location>
        <begin position="853"/>
        <end position="876"/>
    </location>
</feature>
<evidence type="ECO:0000313" key="3">
    <source>
        <dbReference type="Proteomes" id="UP000085678"/>
    </source>
</evidence>
<dbReference type="KEGG" id="lak:106176716"/>
<evidence type="ECO:0000259" key="2">
    <source>
        <dbReference type="PROSITE" id="PS51505"/>
    </source>
</evidence>
<dbReference type="RefSeq" id="XP_013414670.1">
    <property type="nucleotide sequence ID" value="XM_013559216.1"/>
</dbReference>
<proteinExistence type="predicted"/>
<dbReference type="OrthoDB" id="21678at2759"/>
<dbReference type="STRING" id="7574.A0A1S3JW67"/>
<feature type="region of interest" description="Disordered" evidence="1">
    <location>
        <begin position="908"/>
        <end position="946"/>
    </location>
</feature>
<dbReference type="InParanoid" id="A0A1S3JW67"/>
<name>A0A1S3JW67_LINAN</name>
<dbReference type="PANTHER" id="PTHR15117">
    <property type="entry name" value="ATAXIN 7 RELATED"/>
    <property type="match status" value="1"/>
</dbReference>
<dbReference type="Proteomes" id="UP000085678">
    <property type="component" value="Unplaced"/>
</dbReference>
<feature type="compositionally biased region" description="Polar residues" evidence="1">
    <location>
        <begin position="933"/>
        <end position="943"/>
    </location>
</feature>
<dbReference type="Pfam" id="PF08313">
    <property type="entry name" value="SCA7"/>
    <property type="match status" value="1"/>
</dbReference>